<dbReference type="Proteomes" id="UP001187192">
    <property type="component" value="Unassembled WGS sequence"/>
</dbReference>
<dbReference type="InterPro" id="IPR039010">
    <property type="entry name" value="Synaptotagmin_SMP"/>
</dbReference>
<keyword evidence="9" id="KW-0445">Lipid transport</keyword>
<evidence type="ECO:0000313" key="15">
    <source>
        <dbReference type="EMBL" id="GMN51060.1"/>
    </source>
</evidence>
<dbReference type="GO" id="GO:0016020">
    <property type="term" value="C:membrane"/>
    <property type="evidence" value="ECO:0007669"/>
    <property type="project" value="UniProtKB-SubCell"/>
</dbReference>
<dbReference type="CDD" id="cd00030">
    <property type="entry name" value="C2"/>
    <property type="match status" value="2"/>
</dbReference>
<dbReference type="InterPro" id="IPR035892">
    <property type="entry name" value="C2_domain_sf"/>
</dbReference>
<keyword evidence="3" id="KW-0813">Transport</keyword>
<evidence type="ECO:0000256" key="9">
    <source>
        <dbReference type="ARBA" id="ARBA00023055"/>
    </source>
</evidence>
<dbReference type="InterPro" id="IPR045050">
    <property type="entry name" value="Synaptotagmin_plant"/>
</dbReference>
<gene>
    <name evidence="15" type="ORF">TIFTF001_020212</name>
</gene>
<evidence type="ECO:0000256" key="8">
    <source>
        <dbReference type="ARBA" id="ARBA00022989"/>
    </source>
</evidence>
<keyword evidence="5" id="KW-0479">Metal-binding</keyword>
<comment type="caution">
    <text evidence="15">The sequence shown here is derived from an EMBL/GenBank/DDBJ whole genome shotgun (WGS) entry which is preliminary data.</text>
</comment>
<evidence type="ECO:0000256" key="6">
    <source>
        <dbReference type="ARBA" id="ARBA00022737"/>
    </source>
</evidence>
<keyword evidence="8 12" id="KW-1133">Transmembrane helix</keyword>
<dbReference type="AlphaFoldDB" id="A0AA88AFN2"/>
<dbReference type="GO" id="GO:0006869">
    <property type="term" value="P:lipid transport"/>
    <property type="evidence" value="ECO:0007669"/>
    <property type="project" value="UniProtKB-KW"/>
</dbReference>
<evidence type="ECO:0000256" key="2">
    <source>
        <dbReference type="ARBA" id="ARBA00006996"/>
    </source>
</evidence>
<evidence type="ECO:0000256" key="3">
    <source>
        <dbReference type="ARBA" id="ARBA00022448"/>
    </source>
</evidence>
<dbReference type="PROSITE" id="PS50004">
    <property type="entry name" value="C2"/>
    <property type="match status" value="2"/>
</dbReference>
<reference evidence="15" key="1">
    <citation type="submission" date="2023-07" db="EMBL/GenBank/DDBJ databases">
        <title>draft genome sequence of fig (Ficus carica).</title>
        <authorList>
            <person name="Takahashi T."/>
            <person name="Nishimura K."/>
        </authorList>
    </citation>
    <scope>NUCLEOTIDE SEQUENCE</scope>
</reference>
<evidence type="ECO:0000259" key="13">
    <source>
        <dbReference type="PROSITE" id="PS50004"/>
    </source>
</evidence>
<dbReference type="InterPro" id="IPR000008">
    <property type="entry name" value="C2_dom"/>
</dbReference>
<dbReference type="Pfam" id="PF17047">
    <property type="entry name" value="SMP_LBD"/>
    <property type="match status" value="1"/>
</dbReference>
<keyword evidence="4 12" id="KW-0812">Transmembrane</keyword>
<dbReference type="InterPro" id="IPR031468">
    <property type="entry name" value="SMP_LBD"/>
</dbReference>
<dbReference type="FunFam" id="2.60.40.150:FF:000102">
    <property type="entry name" value="Synaptotagmin-2 isoform A"/>
    <property type="match status" value="1"/>
</dbReference>
<dbReference type="PANTHER" id="PTHR10774:SF62">
    <property type="entry name" value="SYNAPTOTAGMIN-3"/>
    <property type="match status" value="1"/>
</dbReference>
<accession>A0AA88AFN2</accession>
<dbReference type="CDD" id="cd21677">
    <property type="entry name" value="SMP_SYT"/>
    <property type="match status" value="1"/>
</dbReference>
<dbReference type="GO" id="GO:0008289">
    <property type="term" value="F:lipid binding"/>
    <property type="evidence" value="ECO:0007669"/>
    <property type="project" value="UniProtKB-KW"/>
</dbReference>
<protein>
    <recommendedName>
        <fullName evidence="17">Synaptotagmin-3-like</fullName>
    </recommendedName>
</protein>
<evidence type="ECO:0000256" key="5">
    <source>
        <dbReference type="ARBA" id="ARBA00022723"/>
    </source>
</evidence>
<evidence type="ECO:0000256" key="1">
    <source>
        <dbReference type="ARBA" id="ARBA00004167"/>
    </source>
</evidence>
<dbReference type="Pfam" id="PF00168">
    <property type="entry name" value="C2"/>
    <property type="match status" value="2"/>
</dbReference>
<dbReference type="PROSITE" id="PS51847">
    <property type="entry name" value="SMP"/>
    <property type="match status" value="1"/>
</dbReference>
<dbReference type="GO" id="GO:0046872">
    <property type="term" value="F:metal ion binding"/>
    <property type="evidence" value="ECO:0007669"/>
    <property type="project" value="UniProtKB-KW"/>
</dbReference>
<keyword evidence="10" id="KW-0446">Lipid-binding</keyword>
<comment type="subcellular location">
    <subcellularLocation>
        <location evidence="1">Membrane</location>
        <topology evidence="1">Single-pass membrane protein</topology>
    </subcellularLocation>
</comment>
<sequence length="577" mass="65584">MGFLSSLLGVLGFGVGICGGLLLGFFLFIYREPDKVQDPIVRPLYELDTSALEDILLEIPKWVKNPDYDRVDWLNNIILKMWPYLNKAICVRIRSMAQPIFEEYIGKFHIEAIEFETLCLGNLPPTISGMKAYETNEQELVMEPTFRWAGNPNIILTVKLLFLRLTIQLVDLQIFAAPRITLKPFVPTFPCFASIGVSLMEKPHVDFGMKIMGGDIMAIPGLYHYVQETIKKQVASLYLWPRILELPILDASSVAAKKPVGILHVKVVRGMRLLKKDILGSSDPYVKLGFSGERLKPKRTSVKMNNLNPEWNEKFKLIVTDPQIEALELQVYDWDKVGGHDRIGMQLVPLKLLTPNETKEFTLDLVKNTNINDPQNKKRRGKLVVELTYVHFKTDSFRSNGNGNGFESKECEGSRSPDEGALGGAGLLLVMIQAAEDVEGKHHSNPYALIRFRGEKRKTKMIKKTRDPIWNEEFQFMLEEPPLHEKIYIEVLSKRTGIHLRSKESLGFVEINLRDVVHNGRLNQDHWRKENPINGYKGTDKLDHMAEAKPHVASRLLVAGDVVSCRPVAQRLIDPRG</sequence>
<proteinExistence type="inferred from homology"/>
<dbReference type="EMBL" id="BTGU01000036">
    <property type="protein sequence ID" value="GMN51060.1"/>
    <property type="molecule type" value="Genomic_DNA"/>
</dbReference>
<dbReference type="SUPFAM" id="SSF49562">
    <property type="entry name" value="C2 domain (Calcium/lipid-binding domain, CaLB)"/>
    <property type="match status" value="2"/>
</dbReference>
<feature type="transmembrane region" description="Helical" evidence="12">
    <location>
        <begin position="7"/>
        <end position="30"/>
    </location>
</feature>
<evidence type="ECO:0000259" key="14">
    <source>
        <dbReference type="PROSITE" id="PS51847"/>
    </source>
</evidence>
<feature type="domain" description="C2" evidence="13">
    <location>
        <begin position="243"/>
        <end position="363"/>
    </location>
</feature>
<name>A0AA88AFN2_FICCA</name>
<comment type="similarity">
    <text evidence="2">Belongs to the synaptotagmin family.</text>
</comment>
<keyword evidence="11 12" id="KW-0472">Membrane</keyword>
<keyword evidence="7" id="KW-0106">Calcium</keyword>
<evidence type="ECO:0000256" key="7">
    <source>
        <dbReference type="ARBA" id="ARBA00022837"/>
    </source>
</evidence>
<keyword evidence="16" id="KW-1185">Reference proteome</keyword>
<dbReference type="GO" id="GO:0005783">
    <property type="term" value="C:endoplasmic reticulum"/>
    <property type="evidence" value="ECO:0007669"/>
    <property type="project" value="TreeGrafter"/>
</dbReference>
<dbReference type="SMART" id="SM00239">
    <property type="entry name" value="C2"/>
    <property type="match status" value="2"/>
</dbReference>
<evidence type="ECO:0000256" key="10">
    <source>
        <dbReference type="ARBA" id="ARBA00023121"/>
    </source>
</evidence>
<dbReference type="PANTHER" id="PTHR10774">
    <property type="entry name" value="EXTENDED SYNAPTOTAGMIN-RELATED"/>
    <property type="match status" value="1"/>
</dbReference>
<feature type="domain" description="C2" evidence="13">
    <location>
        <begin position="407"/>
        <end position="526"/>
    </location>
</feature>
<dbReference type="Gene3D" id="2.60.40.150">
    <property type="entry name" value="C2 domain"/>
    <property type="match status" value="2"/>
</dbReference>
<evidence type="ECO:0000256" key="12">
    <source>
        <dbReference type="SAM" id="Phobius"/>
    </source>
</evidence>
<feature type="domain" description="SMP-LTD" evidence="14">
    <location>
        <begin position="67"/>
        <end position="249"/>
    </location>
</feature>
<evidence type="ECO:0000256" key="4">
    <source>
        <dbReference type="ARBA" id="ARBA00022692"/>
    </source>
</evidence>
<evidence type="ECO:0008006" key="17">
    <source>
        <dbReference type="Google" id="ProtNLM"/>
    </source>
</evidence>
<dbReference type="PRINTS" id="PR00360">
    <property type="entry name" value="C2DOMAIN"/>
</dbReference>
<evidence type="ECO:0000313" key="16">
    <source>
        <dbReference type="Proteomes" id="UP001187192"/>
    </source>
</evidence>
<evidence type="ECO:0000256" key="11">
    <source>
        <dbReference type="ARBA" id="ARBA00023136"/>
    </source>
</evidence>
<organism evidence="15 16">
    <name type="scientific">Ficus carica</name>
    <name type="common">Common fig</name>
    <dbReference type="NCBI Taxonomy" id="3494"/>
    <lineage>
        <taxon>Eukaryota</taxon>
        <taxon>Viridiplantae</taxon>
        <taxon>Streptophyta</taxon>
        <taxon>Embryophyta</taxon>
        <taxon>Tracheophyta</taxon>
        <taxon>Spermatophyta</taxon>
        <taxon>Magnoliopsida</taxon>
        <taxon>eudicotyledons</taxon>
        <taxon>Gunneridae</taxon>
        <taxon>Pentapetalae</taxon>
        <taxon>rosids</taxon>
        <taxon>fabids</taxon>
        <taxon>Rosales</taxon>
        <taxon>Moraceae</taxon>
        <taxon>Ficeae</taxon>
        <taxon>Ficus</taxon>
    </lineage>
</organism>
<keyword evidence="6" id="KW-0677">Repeat</keyword>